<organism evidence="8 9">
    <name type="scientific">Candidatus Faecivivens stercoripullorum</name>
    <dbReference type="NCBI Taxonomy" id="2840805"/>
    <lineage>
        <taxon>Bacteria</taxon>
        <taxon>Bacillati</taxon>
        <taxon>Bacillota</taxon>
        <taxon>Clostridia</taxon>
        <taxon>Eubacteriales</taxon>
        <taxon>Oscillospiraceae</taxon>
        <taxon>Oscillospiraceae incertae sedis</taxon>
        <taxon>Candidatus Faecivivens</taxon>
    </lineage>
</organism>
<evidence type="ECO:0000259" key="6">
    <source>
        <dbReference type="Pfam" id="PF01782"/>
    </source>
</evidence>
<name>A0A9D1KT04_9FIRM</name>
<reference evidence="8" key="2">
    <citation type="journal article" date="2021" name="PeerJ">
        <title>Extensive microbial diversity within the chicken gut microbiome revealed by metagenomics and culture.</title>
        <authorList>
            <person name="Gilroy R."/>
            <person name="Ravi A."/>
            <person name="Getino M."/>
            <person name="Pursley I."/>
            <person name="Horton D.L."/>
            <person name="Alikhan N.F."/>
            <person name="Baker D."/>
            <person name="Gharbi K."/>
            <person name="Hall N."/>
            <person name="Watson M."/>
            <person name="Adriaenssens E.M."/>
            <person name="Foster-Nyarko E."/>
            <person name="Jarju S."/>
            <person name="Secka A."/>
            <person name="Antonio M."/>
            <person name="Oren A."/>
            <person name="Chaudhuri R.R."/>
            <person name="La Ragione R."/>
            <person name="Hildebrand F."/>
            <person name="Pallen M.J."/>
        </authorList>
    </citation>
    <scope>NUCLEOTIDE SEQUENCE</scope>
    <source>
        <strain evidence="8">ChiBcec7-5410</strain>
    </source>
</reference>
<dbReference type="SUPFAM" id="SSF50346">
    <property type="entry name" value="PRC-barrel domain"/>
    <property type="match status" value="1"/>
</dbReference>
<dbReference type="InterPro" id="IPR036976">
    <property type="entry name" value="RimM_N_sf"/>
</dbReference>
<evidence type="ECO:0000256" key="1">
    <source>
        <dbReference type="ARBA" id="ARBA00022490"/>
    </source>
</evidence>
<dbReference type="GO" id="GO:0043022">
    <property type="term" value="F:ribosome binding"/>
    <property type="evidence" value="ECO:0007669"/>
    <property type="project" value="InterPro"/>
</dbReference>
<dbReference type="Pfam" id="PF24986">
    <property type="entry name" value="PRC_RimM"/>
    <property type="match status" value="1"/>
</dbReference>
<protein>
    <recommendedName>
        <fullName evidence="5">Ribosome maturation factor RimM</fullName>
    </recommendedName>
</protein>
<dbReference type="Gene3D" id="2.30.30.240">
    <property type="entry name" value="PRC-barrel domain"/>
    <property type="match status" value="1"/>
</dbReference>
<dbReference type="PANTHER" id="PTHR33692">
    <property type="entry name" value="RIBOSOME MATURATION FACTOR RIMM"/>
    <property type="match status" value="1"/>
</dbReference>
<dbReference type="GO" id="GO:0005737">
    <property type="term" value="C:cytoplasm"/>
    <property type="evidence" value="ECO:0007669"/>
    <property type="project" value="UniProtKB-SubCell"/>
</dbReference>
<comment type="subunit">
    <text evidence="5">Binds ribosomal protein uS19.</text>
</comment>
<reference evidence="8" key="1">
    <citation type="submission" date="2020-10" db="EMBL/GenBank/DDBJ databases">
        <authorList>
            <person name="Gilroy R."/>
        </authorList>
    </citation>
    <scope>NUCLEOTIDE SEQUENCE</scope>
    <source>
        <strain evidence="8">ChiBcec7-5410</strain>
    </source>
</reference>
<dbReference type="InterPro" id="IPR002676">
    <property type="entry name" value="RimM_N"/>
</dbReference>
<keyword evidence="4 5" id="KW-0143">Chaperone</keyword>
<comment type="caution">
    <text evidence="8">The sequence shown here is derived from an EMBL/GenBank/DDBJ whole genome shotgun (WGS) entry which is preliminary data.</text>
</comment>
<evidence type="ECO:0000256" key="5">
    <source>
        <dbReference type="HAMAP-Rule" id="MF_00014"/>
    </source>
</evidence>
<evidence type="ECO:0000256" key="3">
    <source>
        <dbReference type="ARBA" id="ARBA00022552"/>
    </source>
</evidence>
<keyword evidence="1 5" id="KW-0963">Cytoplasm</keyword>
<comment type="function">
    <text evidence="5">An accessory protein needed during the final step in the assembly of 30S ribosomal subunit, possibly for assembly of the head region. Essential for efficient processing of 16S rRNA. May be needed both before and after RbfA during the maturation of 16S rRNA. It has affinity for free ribosomal 30S subunits but not for 70S ribosomes.</text>
</comment>
<evidence type="ECO:0000313" key="8">
    <source>
        <dbReference type="EMBL" id="HIT95096.1"/>
    </source>
</evidence>
<evidence type="ECO:0000313" key="9">
    <source>
        <dbReference type="Proteomes" id="UP000824160"/>
    </source>
</evidence>
<comment type="subcellular location">
    <subcellularLocation>
        <location evidence="5">Cytoplasm</location>
    </subcellularLocation>
</comment>
<dbReference type="HAMAP" id="MF_00014">
    <property type="entry name" value="Ribosome_mat_RimM"/>
    <property type="match status" value="1"/>
</dbReference>
<proteinExistence type="inferred from homology"/>
<feature type="domain" description="RimM N-terminal" evidence="6">
    <location>
        <begin position="7"/>
        <end position="84"/>
    </location>
</feature>
<dbReference type="GO" id="GO:0042274">
    <property type="term" value="P:ribosomal small subunit biogenesis"/>
    <property type="evidence" value="ECO:0007669"/>
    <property type="project" value="UniProtKB-UniRule"/>
</dbReference>
<dbReference type="Pfam" id="PF01782">
    <property type="entry name" value="RimM"/>
    <property type="match status" value="1"/>
</dbReference>
<dbReference type="Proteomes" id="UP000824160">
    <property type="component" value="Unassembled WGS sequence"/>
</dbReference>
<gene>
    <name evidence="5 8" type="primary">rimM</name>
    <name evidence="8" type="ORF">IAC43_07905</name>
</gene>
<dbReference type="InterPro" id="IPR011961">
    <property type="entry name" value="RimM"/>
</dbReference>
<dbReference type="InterPro" id="IPR056792">
    <property type="entry name" value="PRC_RimM"/>
</dbReference>
<dbReference type="InterPro" id="IPR009000">
    <property type="entry name" value="Transl_B-barrel_sf"/>
</dbReference>
<keyword evidence="3 5" id="KW-0698">rRNA processing</keyword>
<dbReference type="PANTHER" id="PTHR33692:SF1">
    <property type="entry name" value="RIBOSOME MATURATION FACTOR RIMM"/>
    <property type="match status" value="1"/>
</dbReference>
<evidence type="ECO:0000259" key="7">
    <source>
        <dbReference type="Pfam" id="PF24986"/>
    </source>
</evidence>
<comment type="similarity">
    <text evidence="5">Belongs to the RimM family.</text>
</comment>
<sequence>MEQLLETGKIVTLHALKGEVKVEPWCDSPELLAEFDELYLDGRWVKVERARVQKRMVIMKLEGYDTPEEASKLIGKILYLDRDQLELDEGTYFIADLIGMKVIDADDPEKVYGTLTQVSETGANDIYHILFADGKTRYIPAIPQVVISTDVENKVMTIRPLEGLFEI</sequence>
<evidence type="ECO:0000256" key="2">
    <source>
        <dbReference type="ARBA" id="ARBA00022517"/>
    </source>
</evidence>
<accession>A0A9D1KT04</accession>
<keyword evidence="2 5" id="KW-0690">Ribosome biogenesis</keyword>
<dbReference type="AlphaFoldDB" id="A0A9D1KT04"/>
<dbReference type="EMBL" id="DVLW01000217">
    <property type="protein sequence ID" value="HIT95096.1"/>
    <property type="molecule type" value="Genomic_DNA"/>
</dbReference>
<evidence type="ECO:0000256" key="4">
    <source>
        <dbReference type="ARBA" id="ARBA00023186"/>
    </source>
</evidence>
<feature type="domain" description="Ribosome maturation factor RimM PRC barrel" evidence="7">
    <location>
        <begin position="96"/>
        <end position="164"/>
    </location>
</feature>
<dbReference type="SUPFAM" id="SSF50447">
    <property type="entry name" value="Translation proteins"/>
    <property type="match status" value="1"/>
</dbReference>
<dbReference type="GO" id="GO:0005840">
    <property type="term" value="C:ribosome"/>
    <property type="evidence" value="ECO:0007669"/>
    <property type="project" value="InterPro"/>
</dbReference>
<dbReference type="Gene3D" id="2.40.30.60">
    <property type="entry name" value="RimM"/>
    <property type="match status" value="1"/>
</dbReference>
<dbReference type="InterPro" id="IPR011033">
    <property type="entry name" value="PRC_barrel-like_sf"/>
</dbReference>
<dbReference type="NCBIfam" id="TIGR02273">
    <property type="entry name" value="16S_RimM"/>
    <property type="match status" value="1"/>
</dbReference>
<comment type="domain">
    <text evidence="5">The PRC barrel domain binds ribosomal protein uS19.</text>
</comment>
<dbReference type="GO" id="GO:0006364">
    <property type="term" value="P:rRNA processing"/>
    <property type="evidence" value="ECO:0007669"/>
    <property type="project" value="UniProtKB-UniRule"/>
</dbReference>